<comment type="caution">
    <text evidence="1">The sequence shown here is derived from an EMBL/GenBank/DDBJ whole genome shotgun (WGS) entry which is preliminary data.</text>
</comment>
<keyword evidence="1" id="KW-0449">Lipoprotein</keyword>
<protein>
    <submittedName>
        <fullName evidence="1">PBP1b-binding outer membrane lipoprotein LpoB</fullName>
    </submittedName>
</protein>
<gene>
    <name evidence="1" type="ORF">GGR15_004589</name>
</gene>
<evidence type="ECO:0000313" key="2">
    <source>
        <dbReference type="Proteomes" id="UP000576368"/>
    </source>
</evidence>
<proteinExistence type="predicted"/>
<dbReference type="GeneID" id="86890367"/>
<dbReference type="RefSeq" id="WP_016270804.1">
    <property type="nucleotide sequence ID" value="NZ_BMPA01000037.1"/>
</dbReference>
<sequence>MKQKKSKITIIAVWILLCGCVVCMESCSHLLYNPSNKAEQVTVTIKQPIK</sequence>
<dbReference type="AlphaFoldDB" id="A0A7X6BMS1"/>
<organism evidence="1 2">
    <name type="scientific">Butyricimonas paravirosa</name>
    <dbReference type="NCBI Taxonomy" id="1472417"/>
    <lineage>
        <taxon>Bacteria</taxon>
        <taxon>Pseudomonadati</taxon>
        <taxon>Bacteroidota</taxon>
        <taxon>Bacteroidia</taxon>
        <taxon>Bacteroidales</taxon>
        <taxon>Odoribacteraceae</taxon>
        <taxon>Butyricimonas</taxon>
    </lineage>
</organism>
<dbReference type="EMBL" id="JAATLI010000034">
    <property type="protein sequence ID" value="NJC20923.1"/>
    <property type="molecule type" value="Genomic_DNA"/>
</dbReference>
<accession>A0A7X6BMS1</accession>
<name>A0A7X6BMS1_9BACT</name>
<reference evidence="1 2" key="1">
    <citation type="submission" date="2020-03" db="EMBL/GenBank/DDBJ databases">
        <title>Genomic Encyclopedia of Type Strains, Phase IV (KMG-IV): sequencing the most valuable type-strain genomes for metagenomic binning, comparative biology and taxonomic classification.</title>
        <authorList>
            <person name="Goeker M."/>
        </authorList>
    </citation>
    <scope>NUCLEOTIDE SEQUENCE [LARGE SCALE GENOMIC DNA]</scope>
    <source>
        <strain evidence="1 2">DSM 105722</strain>
    </source>
</reference>
<evidence type="ECO:0000313" key="1">
    <source>
        <dbReference type="EMBL" id="NJC20923.1"/>
    </source>
</evidence>
<dbReference type="PROSITE" id="PS51257">
    <property type="entry name" value="PROKAR_LIPOPROTEIN"/>
    <property type="match status" value="1"/>
</dbReference>
<dbReference type="Proteomes" id="UP000576368">
    <property type="component" value="Unassembled WGS sequence"/>
</dbReference>